<accession>A0A2P7QSL8</accession>
<proteinExistence type="predicted"/>
<feature type="chain" id="PRO_5015135868" evidence="2">
    <location>
        <begin position="23"/>
        <end position="151"/>
    </location>
</feature>
<name>A0A2P7QSL8_9SPHN</name>
<comment type="caution">
    <text evidence="3">The sequence shown here is derived from an EMBL/GenBank/DDBJ whole genome shotgun (WGS) entry which is preliminary data.</text>
</comment>
<keyword evidence="2" id="KW-0732">Signal</keyword>
<dbReference type="EMBL" id="PXYI01000003">
    <property type="protein sequence ID" value="PSJ40956.1"/>
    <property type="molecule type" value="Genomic_DNA"/>
</dbReference>
<feature type="region of interest" description="Disordered" evidence="1">
    <location>
        <begin position="113"/>
        <end position="132"/>
    </location>
</feature>
<evidence type="ECO:0000256" key="1">
    <source>
        <dbReference type="SAM" id="MobiDB-lite"/>
    </source>
</evidence>
<organism evidence="3 4">
    <name type="scientific">Allosphingosinicella deserti</name>
    <dbReference type="NCBI Taxonomy" id="2116704"/>
    <lineage>
        <taxon>Bacteria</taxon>
        <taxon>Pseudomonadati</taxon>
        <taxon>Pseudomonadota</taxon>
        <taxon>Alphaproteobacteria</taxon>
        <taxon>Sphingomonadales</taxon>
        <taxon>Sphingomonadaceae</taxon>
        <taxon>Allosphingosinicella</taxon>
    </lineage>
</organism>
<dbReference type="AlphaFoldDB" id="A0A2P7QSL8"/>
<keyword evidence="4" id="KW-1185">Reference proteome</keyword>
<evidence type="ECO:0000256" key="2">
    <source>
        <dbReference type="SAM" id="SignalP"/>
    </source>
</evidence>
<gene>
    <name evidence="3" type="ORF">C7I55_11895</name>
</gene>
<sequence>MKTACLAAGALLLVALDPAAHAAPAVPGAKPNDKQMTCEDVAREQAEINTAVAKRAEKKAAGKKLGKGLFGFAKTFAGAAVPSAIGTMGGTSVAGSIAARAASQSAGEAIYNAGRETGSTPAQTGPQPTAEQQTRLDRLAKIGAYRQCPAA</sequence>
<feature type="compositionally biased region" description="Polar residues" evidence="1">
    <location>
        <begin position="117"/>
        <end position="132"/>
    </location>
</feature>
<evidence type="ECO:0000313" key="3">
    <source>
        <dbReference type="EMBL" id="PSJ40956.1"/>
    </source>
</evidence>
<feature type="signal peptide" evidence="2">
    <location>
        <begin position="1"/>
        <end position="22"/>
    </location>
</feature>
<evidence type="ECO:0000313" key="4">
    <source>
        <dbReference type="Proteomes" id="UP000241167"/>
    </source>
</evidence>
<protein>
    <submittedName>
        <fullName evidence="3">Uncharacterized protein</fullName>
    </submittedName>
</protein>
<dbReference type="RefSeq" id="WP_106513111.1">
    <property type="nucleotide sequence ID" value="NZ_PXYI01000003.1"/>
</dbReference>
<reference evidence="3 4" key="1">
    <citation type="submission" date="2018-03" db="EMBL/GenBank/DDBJ databases">
        <title>The draft genome of Sphingosinicella sp. GL-C-18.</title>
        <authorList>
            <person name="Liu L."/>
            <person name="Li L."/>
            <person name="Liang L."/>
            <person name="Zhang X."/>
            <person name="Wang T."/>
        </authorList>
    </citation>
    <scope>NUCLEOTIDE SEQUENCE [LARGE SCALE GENOMIC DNA]</scope>
    <source>
        <strain evidence="3 4">GL-C-18</strain>
    </source>
</reference>
<dbReference type="Proteomes" id="UP000241167">
    <property type="component" value="Unassembled WGS sequence"/>
</dbReference>